<dbReference type="Proteomes" id="UP000008141">
    <property type="component" value="Unassembled WGS sequence"/>
</dbReference>
<accession>E1ZBR9</accession>
<reference evidence="2 3" key="1">
    <citation type="journal article" date="2010" name="Plant Cell">
        <title>The Chlorella variabilis NC64A genome reveals adaptation to photosymbiosis, coevolution with viruses, and cryptic sex.</title>
        <authorList>
            <person name="Blanc G."/>
            <person name="Duncan G."/>
            <person name="Agarkova I."/>
            <person name="Borodovsky M."/>
            <person name="Gurnon J."/>
            <person name="Kuo A."/>
            <person name="Lindquist E."/>
            <person name="Lucas S."/>
            <person name="Pangilinan J."/>
            <person name="Polle J."/>
            <person name="Salamov A."/>
            <person name="Terry A."/>
            <person name="Yamada T."/>
            <person name="Dunigan D.D."/>
            <person name="Grigoriev I.V."/>
            <person name="Claverie J.M."/>
            <person name="Van Etten J.L."/>
        </authorList>
    </citation>
    <scope>NUCLEOTIDE SEQUENCE [LARGE SCALE GENOMIC DNA]</scope>
    <source>
        <strain evidence="2 3">NC64A</strain>
    </source>
</reference>
<organism evidence="3">
    <name type="scientific">Chlorella variabilis</name>
    <name type="common">Green alga</name>
    <dbReference type="NCBI Taxonomy" id="554065"/>
    <lineage>
        <taxon>Eukaryota</taxon>
        <taxon>Viridiplantae</taxon>
        <taxon>Chlorophyta</taxon>
        <taxon>core chlorophytes</taxon>
        <taxon>Trebouxiophyceae</taxon>
        <taxon>Chlorellales</taxon>
        <taxon>Chlorellaceae</taxon>
        <taxon>Chlorella clade</taxon>
        <taxon>Chlorella</taxon>
    </lineage>
</organism>
<name>E1ZBR9_CHLVA</name>
<dbReference type="InParanoid" id="E1ZBR9"/>
<dbReference type="RefSeq" id="XP_005848790.1">
    <property type="nucleotide sequence ID" value="XM_005848728.1"/>
</dbReference>
<sequence>MQSLIAGSPLGRAAAAPRGAGPRPAATRLVAPPRQPARRGIVARSDLASTTFTLLEYEYVWSGDELVQKREPWMAEHLRVLREAVSHGGGGGCVRLRAGVWRRWMGRFQAASGKLWMFGPVNEPISGGLLVWKETSEEDIRAFMQTDPFYTQGVVKSWTLRPYYVVGGAGGL</sequence>
<proteinExistence type="predicted"/>
<gene>
    <name evidence="2" type="ORF">CHLNCDRAFT_144589</name>
</gene>
<dbReference type="AlphaFoldDB" id="E1ZBR9"/>
<dbReference type="InterPro" id="IPR011008">
    <property type="entry name" value="Dimeric_a/b-barrel"/>
</dbReference>
<evidence type="ECO:0000313" key="3">
    <source>
        <dbReference type="Proteomes" id="UP000008141"/>
    </source>
</evidence>
<dbReference type="SUPFAM" id="SSF54909">
    <property type="entry name" value="Dimeric alpha+beta barrel"/>
    <property type="match status" value="1"/>
</dbReference>
<dbReference type="OrthoDB" id="5519740at2759"/>
<dbReference type="KEGG" id="cvr:CHLNCDRAFT_144589"/>
<evidence type="ECO:0000256" key="1">
    <source>
        <dbReference type="SAM" id="MobiDB-lite"/>
    </source>
</evidence>
<dbReference type="Gene3D" id="3.30.70.1060">
    <property type="entry name" value="Dimeric alpha+beta barrel"/>
    <property type="match status" value="1"/>
</dbReference>
<evidence type="ECO:0008006" key="4">
    <source>
        <dbReference type="Google" id="ProtNLM"/>
    </source>
</evidence>
<evidence type="ECO:0000313" key="2">
    <source>
        <dbReference type="EMBL" id="EFN56688.1"/>
    </source>
</evidence>
<feature type="region of interest" description="Disordered" evidence="1">
    <location>
        <begin position="1"/>
        <end position="34"/>
    </location>
</feature>
<dbReference type="GeneID" id="17356220"/>
<feature type="compositionally biased region" description="Low complexity" evidence="1">
    <location>
        <begin position="11"/>
        <end position="26"/>
    </location>
</feature>
<protein>
    <recommendedName>
        <fullName evidence="4">YCII-related domain-containing protein</fullName>
    </recommendedName>
</protein>
<dbReference type="EMBL" id="GL433841">
    <property type="protein sequence ID" value="EFN56688.1"/>
    <property type="molecule type" value="Genomic_DNA"/>
</dbReference>
<keyword evidence="3" id="KW-1185">Reference proteome</keyword>